<evidence type="ECO:0000313" key="1">
    <source>
        <dbReference type="EMBL" id="KIJ95634.1"/>
    </source>
</evidence>
<dbReference type="HOGENOM" id="CLU_2961137_0_0_1"/>
<evidence type="ECO:0000313" key="2">
    <source>
        <dbReference type="Proteomes" id="UP000054477"/>
    </source>
</evidence>
<reference evidence="1 2" key="1">
    <citation type="submission" date="2014-04" db="EMBL/GenBank/DDBJ databases">
        <authorList>
            <consortium name="DOE Joint Genome Institute"/>
            <person name="Kuo A."/>
            <person name="Kohler A."/>
            <person name="Nagy L.G."/>
            <person name="Floudas D."/>
            <person name="Copeland A."/>
            <person name="Barry K.W."/>
            <person name="Cichocki N."/>
            <person name="Veneault-Fourrey C."/>
            <person name="LaButti K."/>
            <person name="Lindquist E.A."/>
            <person name="Lipzen A."/>
            <person name="Lundell T."/>
            <person name="Morin E."/>
            <person name="Murat C."/>
            <person name="Sun H."/>
            <person name="Tunlid A."/>
            <person name="Henrissat B."/>
            <person name="Grigoriev I.V."/>
            <person name="Hibbett D.S."/>
            <person name="Martin F."/>
            <person name="Nordberg H.P."/>
            <person name="Cantor M.N."/>
            <person name="Hua S.X."/>
        </authorList>
    </citation>
    <scope>NUCLEOTIDE SEQUENCE [LARGE SCALE GENOMIC DNA]</scope>
    <source>
        <strain evidence="1 2">LaAM-08-1</strain>
    </source>
</reference>
<dbReference type="AlphaFoldDB" id="A0A0C9WK11"/>
<dbReference type="EMBL" id="KN838749">
    <property type="protein sequence ID" value="KIJ95634.1"/>
    <property type="molecule type" value="Genomic_DNA"/>
</dbReference>
<organism evidence="1 2">
    <name type="scientific">Laccaria amethystina LaAM-08-1</name>
    <dbReference type="NCBI Taxonomy" id="1095629"/>
    <lineage>
        <taxon>Eukaryota</taxon>
        <taxon>Fungi</taxon>
        <taxon>Dikarya</taxon>
        <taxon>Basidiomycota</taxon>
        <taxon>Agaricomycotina</taxon>
        <taxon>Agaricomycetes</taxon>
        <taxon>Agaricomycetidae</taxon>
        <taxon>Agaricales</taxon>
        <taxon>Agaricineae</taxon>
        <taxon>Hydnangiaceae</taxon>
        <taxon>Laccaria</taxon>
    </lineage>
</organism>
<name>A0A0C9WK11_9AGAR</name>
<dbReference type="Proteomes" id="UP000054477">
    <property type="component" value="Unassembled WGS sequence"/>
</dbReference>
<protein>
    <submittedName>
        <fullName evidence="1">Uncharacterized protein</fullName>
    </submittedName>
</protein>
<keyword evidence="2" id="KW-1185">Reference proteome</keyword>
<accession>A0A0C9WK11</accession>
<sequence>MLSRTTRRQKHKIRDIDRSLKATNVVSNFYFSPAPNKQHFRCTEKLHHILDLISVSLTI</sequence>
<proteinExistence type="predicted"/>
<reference evidence="2" key="2">
    <citation type="submission" date="2015-01" db="EMBL/GenBank/DDBJ databases">
        <title>Evolutionary Origins and Diversification of the Mycorrhizal Mutualists.</title>
        <authorList>
            <consortium name="DOE Joint Genome Institute"/>
            <consortium name="Mycorrhizal Genomics Consortium"/>
            <person name="Kohler A."/>
            <person name="Kuo A."/>
            <person name="Nagy L.G."/>
            <person name="Floudas D."/>
            <person name="Copeland A."/>
            <person name="Barry K.W."/>
            <person name="Cichocki N."/>
            <person name="Veneault-Fourrey C."/>
            <person name="LaButti K."/>
            <person name="Lindquist E.A."/>
            <person name="Lipzen A."/>
            <person name="Lundell T."/>
            <person name="Morin E."/>
            <person name="Murat C."/>
            <person name="Riley R."/>
            <person name="Ohm R."/>
            <person name="Sun H."/>
            <person name="Tunlid A."/>
            <person name="Henrissat B."/>
            <person name="Grigoriev I.V."/>
            <person name="Hibbett D.S."/>
            <person name="Martin F."/>
        </authorList>
    </citation>
    <scope>NUCLEOTIDE SEQUENCE [LARGE SCALE GENOMIC DNA]</scope>
    <source>
        <strain evidence="2">LaAM-08-1</strain>
    </source>
</reference>
<gene>
    <name evidence="1" type="ORF">K443DRAFT_323195</name>
</gene>